<evidence type="ECO:0000313" key="3">
    <source>
        <dbReference type="EMBL" id="KAK9788840.1"/>
    </source>
</evidence>
<name>A0AAW1NRC4_9CHLO</name>
<evidence type="ECO:0000256" key="2">
    <source>
        <dbReference type="SAM" id="MobiDB-lite"/>
    </source>
</evidence>
<proteinExistence type="inferred from homology"/>
<dbReference type="Proteomes" id="UP001465755">
    <property type="component" value="Unassembled WGS sequence"/>
</dbReference>
<feature type="compositionally biased region" description="Polar residues" evidence="2">
    <location>
        <begin position="8"/>
        <end position="18"/>
    </location>
</feature>
<dbReference type="PANTHER" id="PTHR14464">
    <property type="entry name" value="EXONUCLEASE V"/>
    <property type="match status" value="1"/>
</dbReference>
<dbReference type="GO" id="GO:0045145">
    <property type="term" value="F:single-stranded DNA 5'-3' DNA exonuclease activity"/>
    <property type="evidence" value="ECO:0007669"/>
    <property type="project" value="InterPro"/>
</dbReference>
<dbReference type="GO" id="GO:0036297">
    <property type="term" value="P:interstrand cross-link repair"/>
    <property type="evidence" value="ECO:0007669"/>
    <property type="project" value="TreeGrafter"/>
</dbReference>
<reference evidence="3 4" key="1">
    <citation type="journal article" date="2024" name="Nat. Commun.">
        <title>Phylogenomics reveals the evolutionary origins of lichenization in chlorophyte algae.</title>
        <authorList>
            <person name="Puginier C."/>
            <person name="Libourel C."/>
            <person name="Otte J."/>
            <person name="Skaloud P."/>
            <person name="Haon M."/>
            <person name="Grisel S."/>
            <person name="Petersen M."/>
            <person name="Berrin J.G."/>
            <person name="Delaux P.M."/>
            <person name="Dal Grande F."/>
            <person name="Keller J."/>
        </authorList>
    </citation>
    <scope>NUCLEOTIDE SEQUENCE [LARGE SCALE GENOMIC DNA]</scope>
    <source>
        <strain evidence="3 4">SAG 2036</strain>
    </source>
</reference>
<sequence>MQAPSRCCLSSQSDQSGQRPKHGLAQRPPVGTSASEEASVVDLEDVGLVLDRQKFRKRGFYVTDFSASEWCQQQCAFSMSARLPKEVVTTPEMQAGLAVHAKLQAEVIQVVDIAVATPEDAWGLKLLNTIQGLHQLLSEGMTRELYIFGILQGHASKLLVRGVIDQLQLNDSGGLTVGLLQEPHAAFIAERGLSPTKQLPEEIQAHAQSQLGIAVGTLCEAVEQLSYAVAALPACNKAEVHYIWQQDGRSPWGQSSRLS</sequence>
<gene>
    <name evidence="3" type="ORF">WJX73_000858</name>
</gene>
<comment type="caution">
    <text evidence="3">The sequence shown here is derived from an EMBL/GenBank/DDBJ whole genome shotgun (WGS) entry which is preliminary data.</text>
</comment>
<evidence type="ECO:0000313" key="4">
    <source>
        <dbReference type="Proteomes" id="UP001465755"/>
    </source>
</evidence>
<accession>A0AAW1NRC4</accession>
<dbReference type="EMBL" id="JALJOQ010000219">
    <property type="protein sequence ID" value="KAK9788840.1"/>
    <property type="molecule type" value="Genomic_DNA"/>
</dbReference>
<dbReference type="Pfam" id="PF09810">
    <property type="entry name" value="Exo5"/>
    <property type="match status" value="1"/>
</dbReference>
<organism evidence="3 4">
    <name type="scientific">Symbiochloris irregularis</name>
    <dbReference type="NCBI Taxonomy" id="706552"/>
    <lineage>
        <taxon>Eukaryota</taxon>
        <taxon>Viridiplantae</taxon>
        <taxon>Chlorophyta</taxon>
        <taxon>core chlorophytes</taxon>
        <taxon>Trebouxiophyceae</taxon>
        <taxon>Trebouxiales</taxon>
        <taxon>Trebouxiaceae</taxon>
        <taxon>Symbiochloris</taxon>
    </lineage>
</organism>
<keyword evidence="4" id="KW-1185">Reference proteome</keyword>
<dbReference type="GO" id="GO:0005634">
    <property type="term" value="C:nucleus"/>
    <property type="evidence" value="ECO:0007669"/>
    <property type="project" value="TreeGrafter"/>
</dbReference>
<dbReference type="InterPro" id="IPR019190">
    <property type="entry name" value="EXOV"/>
</dbReference>
<dbReference type="AlphaFoldDB" id="A0AAW1NRC4"/>
<comment type="similarity">
    <text evidence="1">Belongs to the EXO5 family.</text>
</comment>
<protein>
    <submittedName>
        <fullName evidence="3">Uncharacterized protein</fullName>
    </submittedName>
</protein>
<evidence type="ECO:0000256" key="1">
    <source>
        <dbReference type="ARBA" id="ARBA00009797"/>
    </source>
</evidence>
<dbReference type="PANTHER" id="PTHR14464:SF4">
    <property type="entry name" value="EXONUCLEASE V"/>
    <property type="match status" value="1"/>
</dbReference>
<feature type="region of interest" description="Disordered" evidence="2">
    <location>
        <begin position="1"/>
        <end position="36"/>
    </location>
</feature>